<evidence type="ECO:0000313" key="1">
    <source>
        <dbReference type="EMBL" id="SEM72339.1"/>
    </source>
</evidence>
<sequence length="85" mass="9579">MLEWWQVKTRSNYSIARVFRFPTEALAGTVNSLDMMTHSLGGRVGLKALKECSGQRVIRNYYCTAAAVDNENLEPGEEFFESAQS</sequence>
<evidence type="ECO:0000313" key="2">
    <source>
        <dbReference type="Proteomes" id="UP000199459"/>
    </source>
</evidence>
<dbReference type="Proteomes" id="UP000199459">
    <property type="component" value="Unassembled WGS sequence"/>
</dbReference>
<dbReference type="AlphaFoldDB" id="A0A1H8ARA5"/>
<name>A0A1H8ARA5_9PROT</name>
<dbReference type="EMBL" id="FOCP01000001">
    <property type="protein sequence ID" value="SEM72339.1"/>
    <property type="molecule type" value="Genomic_DNA"/>
</dbReference>
<reference evidence="1 2" key="1">
    <citation type="submission" date="2016-10" db="EMBL/GenBank/DDBJ databases">
        <authorList>
            <person name="de Groot N.N."/>
        </authorList>
    </citation>
    <scope>NUCLEOTIDE SEQUENCE [LARGE SCALE GENOMIC DNA]</scope>
    <source>
        <strain evidence="1 2">Nm22</strain>
    </source>
</reference>
<dbReference type="OrthoDB" id="8566472at2"/>
<organism evidence="1 2">
    <name type="scientific">Nitrosomonas marina</name>
    <dbReference type="NCBI Taxonomy" id="917"/>
    <lineage>
        <taxon>Bacteria</taxon>
        <taxon>Pseudomonadati</taxon>
        <taxon>Pseudomonadota</taxon>
        <taxon>Betaproteobacteria</taxon>
        <taxon>Nitrosomonadales</taxon>
        <taxon>Nitrosomonadaceae</taxon>
        <taxon>Nitrosomonas</taxon>
    </lineage>
</organism>
<accession>A0A1H8ARA5</accession>
<dbReference type="RefSeq" id="WP_090627162.1">
    <property type="nucleotide sequence ID" value="NZ_FOCP01000001.1"/>
</dbReference>
<protein>
    <submittedName>
        <fullName evidence="1">Uncharacterized protein</fullName>
    </submittedName>
</protein>
<gene>
    <name evidence="1" type="ORF">SAMN05216325_101255</name>
</gene>
<proteinExistence type="predicted"/>